<dbReference type="Proteomes" id="UP000828390">
    <property type="component" value="Unassembled WGS sequence"/>
</dbReference>
<keyword evidence="2" id="KW-0732">Signal</keyword>
<feature type="chain" id="PRO_5038403568" evidence="2">
    <location>
        <begin position="24"/>
        <end position="101"/>
    </location>
</feature>
<feature type="signal peptide" evidence="2">
    <location>
        <begin position="1"/>
        <end position="23"/>
    </location>
</feature>
<feature type="coiled-coil region" evidence="1">
    <location>
        <begin position="36"/>
        <end position="99"/>
    </location>
</feature>
<evidence type="ECO:0000256" key="1">
    <source>
        <dbReference type="SAM" id="Coils"/>
    </source>
</evidence>
<evidence type="ECO:0000256" key="2">
    <source>
        <dbReference type="SAM" id="SignalP"/>
    </source>
</evidence>
<keyword evidence="4" id="KW-1185">Reference proteome</keyword>
<gene>
    <name evidence="3" type="ORF">DPMN_192413</name>
</gene>
<proteinExistence type="predicted"/>
<reference evidence="3" key="2">
    <citation type="submission" date="2020-11" db="EMBL/GenBank/DDBJ databases">
        <authorList>
            <person name="McCartney M.A."/>
            <person name="Auch B."/>
            <person name="Kono T."/>
            <person name="Mallez S."/>
            <person name="Becker A."/>
            <person name="Gohl D.M."/>
            <person name="Silverstein K.A.T."/>
            <person name="Koren S."/>
            <person name="Bechman K.B."/>
            <person name="Herman A."/>
            <person name="Abrahante J.E."/>
            <person name="Garbe J."/>
        </authorList>
    </citation>
    <scope>NUCLEOTIDE SEQUENCE</scope>
    <source>
        <strain evidence="3">Duluth1</strain>
        <tissue evidence="3">Whole animal</tissue>
    </source>
</reference>
<sequence length="101" mass="11556">MGNLKAFILAYIFAVVCFAESSADGVNNDVLVLQRLSTLERELHETRKELRESRIDHAKSTELLTREILDSRFEHESTTKKLVNELSDTRAELNALETHVQ</sequence>
<reference evidence="3" key="1">
    <citation type="journal article" date="2019" name="bioRxiv">
        <title>The Genome of the Zebra Mussel, Dreissena polymorpha: A Resource for Invasive Species Research.</title>
        <authorList>
            <person name="McCartney M.A."/>
            <person name="Auch B."/>
            <person name="Kono T."/>
            <person name="Mallez S."/>
            <person name="Zhang Y."/>
            <person name="Obille A."/>
            <person name="Becker A."/>
            <person name="Abrahante J.E."/>
            <person name="Garbe J."/>
            <person name="Badalamenti J.P."/>
            <person name="Herman A."/>
            <person name="Mangelson H."/>
            <person name="Liachko I."/>
            <person name="Sullivan S."/>
            <person name="Sone E.D."/>
            <person name="Koren S."/>
            <person name="Silverstein K.A.T."/>
            <person name="Beckman K.B."/>
            <person name="Gohl D.M."/>
        </authorList>
    </citation>
    <scope>NUCLEOTIDE SEQUENCE</scope>
    <source>
        <strain evidence="3">Duluth1</strain>
        <tissue evidence="3">Whole animal</tissue>
    </source>
</reference>
<accession>A0A9D3Y1T4</accession>
<name>A0A9D3Y1T4_DREPO</name>
<protein>
    <submittedName>
        <fullName evidence="3">Uncharacterized protein</fullName>
    </submittedName>
</protein>
<evidence type="ECO:0000313" key="3">
    <source>
        <dbReference type="EMBL" id="KAH3690245.1"/>
    </source>
</evidence>
<evidence type="ECO:0000313" key="4">
    <source>
        <dbReference type="Proteomes" id="UP000828390"/>
    </source>
</evidence>
<organism evidence="3 4">
    <name type="scientific">Dreissena polymorpha</name>
    <name type="common">Zebra mussel</name>
    <name type="synonym">Mytilus polymorpha</name>
    <dbReference type="NCBI Taxonomy" id="45954"/>
    <lineage>
        <taxon>Eukaryota</taxon>
        <taxon>Metazoa</taxon>
        <taxon>Spiralia</taxon>
        <taxon>Lophotrochozoa</taxon>
        <taxon>Mollusca</taxon>
        <taxon>Bivalvia</taxon>
        <taxon>Autobranchia</taxon>
        <taxon>Heteroconchia</taxon>
        <taxon>Euheterodonta</taxon>
        <taxon>Imparidentia</taxon>
        <taxon>Neoheterodontei</taxon>
        <taxon>Myida</taxon>
        <taxon>Dreissenoidea</taxon>
        <taxon>Dreissenidae</taxon>
        <taxon>Dreissena</taxon>
    </lineage>
</organism>
<dbReference type="AlphaFoldDB" id="A0A9D3Y1T4"/>
<comment type="caution">
    <text evidence="3">The sequence shown here is derived from an EMBL/GenBank/DDBJ whole genome shotgun (WGS) entry which is preliminary data.</text>
</comment>
<dbReference type="EMBL" id="JAIWYP010000072">
    <property type="protein sequence ID" value="KAH3690245.1"/>
    <property type="molecule type" value="Genomic_DNA"/>
</dbReference>
<keyword evidence="1" id="KW-0175">Coiled coil</keyword>